<dbReference type="EMBL" id="JAAGSC010000031">
    <property type="protein sequence ID" value="NDY94649.1"/>
    <property type="molecule type" value="Genomic_DNA"/>
</dbReference>
<feature type="transmembrane region" description="Helical" evidence="7">
    <location>
        <begin position="106"/>
        <end position="134"/>
    </location>
</feature>
<organism evidence="9 10">
    <name type="scientific">Wenzhouxiangella limi</name>
    <dbReference type="NCBI Taxonomy" id="2707351"/>
    <lineage>
        <taxon>Bacteria</taxon>
        <taxon>Pseudomonadati</taxon>
        <taxon>Pseudomonadota</taxon>
        <taxon>Gammaproteobacteria</taxon>
        <taxon>Chromatiales</taxon>
        <taxon>Wenzhouxiangellaceae</taxon>
        <taxon>Wenzhouxiangella</taxon>
    </lineage>
</organism>
<proteinExistence type="inferred from homology"/>
<protein>
    <submittedName>
        <fullName evidence="9">MotA/TolQ/ExbB proton channel family protein</fullName>
    </submittedName>
</protein>
<keyword evidence="2" id="KW-1003">Cell membrane</keyword>
<keyword evidence="6" id="KW-0653">Protein transport</keyword>
<evidence type="ECO:0000256" key="1">
    <source>
        <dbReference type="ARBA" id="ARBA00004651"/>
    </source>
</evidence>
<keyword evidence="3 7" id="KW-0812">Transmembrane</keyword>
<dbReference type="AlphaFoldDB" id="A0A845VBG7"/>
<dbReference type="Proteomes" id="UP000484885">
    <property type="component" value="Unassembled WGS sequence"/>
</dbReference>
<feature type="transmembrane region" description="Helical" evidence="7">
    <location>
        <begin position="154"/>
        <end position="172"/>
    </location>
</feature>
<comment type="similarity">
    <text evidence="6">Belongs to the exbB/tolQ family.</text>
</comment>
<evidence type="ECO:0000256" key="6">
    <source>
        <dbReference type="RuleBase" id="RU004057"/>
    </source>
</evidence>
<evidence type="ECO:0000256" key="3">
    <source>
        <dbReference type="ARBA" id="ARBA00022692"/>
    </source>
</evidence>
<dbReference type="PANTHER" id="PTHR30625">
    <property type="entry name" value="PROTEIN TOLQ"/>
    <property type="match status" value="1"/>
</dbReference>
<reference evidence="9 10" key="1">
    <citation type="submission" date="2020-02" db="EMBL/GenBank/DDBJ databases">
        <authorList>
            <person name="Zhang X.-Y."/>
        </authorList>
    </citation>
    <scope>NUCLEOTIDE SEQUENCE [LARGE SCALE GENOMIC DNA]</scope>
    <source>
        <strain evidence="9 10">C33</strain>
    </source>
</reference>
<accession>A0A845VBG7</accession>
<dbReference type="RefSeq" id="WP_164210044.1">
    <property type="nucleotide sequence ID" value="NZ_JAAGSC010000031.1"/>
</dbReference>
<name>A0A845VBG7_9GAMM</name>
<dbReference type="InterPro" id="IPR050790">
    <property type="entry name" value="ExbB/TolQ_transport"/>
</dbReference>
<gene>
    <name evidence="9" type="ORF">G3I74_02760</name>
</gene>
<dbReference type="GO" id="GO:0005886">
    <property type="term" value="C:plasma membrane"/>
    <property type="evidence" value="ECO:0007669"/>
    <property type="project" value="UniProtKB-SubCell"/>
</dbReference>
<feature type="transmembrane region" description="Helical" evidence="7">
    <location>
        <begin position="6"/>
        <end position="27"/>
    </location>
</feature>
<dbReference type="Pfam" id="PF01618">
    <property type="entry name" value="MotA_ExbB"/>
    <property type="match status" value="1"/>
</dbReference>
<dbReference type="GO" id="GO:0017038">
    <property type="term" value="P:protein import"/>
    <property type="evidence" value="ECO:0007669"/>
    <property type="project" value="TreeGrafter"/>
</dbReference>
<comment type="caution">
    <text evidence="9">The sequence shown here is derived from an EMBL/GenBank/DDBJ whole genome shotgun (WGS) entry which is preliminary data.</text>
</comment>
<keyword evidence="6" id="KW-0813">Transport</keyword>
<sequence length="213" mass="23519">MLEIVIAGGWLMTPIVLCSVLAVAIIVERFLALRRSRVVPHGLPDQVQRWAAQEELDHQHIEQLRLSSPLGEVLAAALEHRDRRREVIKEAVEDTGRQVVHSLERFLNTLGTIAGITPLLGLLGTVIGMIRVFSAIMLHGVGDPNEMAGGISEALITTAAGLSVAIPSYFFYRYFRGLVRDYVLQMEAQALNLLQAIEHGQISRQKFHGRGNG</sequence>
<evidence type="ECO:0000256" key="2">
    <source>
        <dbReference type="ARBA" id="ARBA00022475"/>
    </source>
</evidence>
<keyword evidence="4 7" id="KW-1133">Transmembrane helix</keyword>
<feature type="domain" description="MotA/TolQ/ExbB proton channel" evidence="8">
    <location>
        <begin position="68"/>
        <end position="187"/>
    </location>
</feature>
<comment type="subcellular location">
    <subcellularLocation>
        <location evidence="1">Cell membrane</location>
        <topology evidence="1">Multi-pass membrane protein</topology>
    </subcellularLocation>
    <subcellularLocation>
        <location evidence="6">Membrane</location>
        <topology evidence="6">Multi-pass membrane protein</topology>
    </subcellularLocation>
</comment>
<evidence type="ECO:0000313" key="10">
    <source>
        <dbReference type="Proteomes" id="UP000484885"/>
    </source>
</evidence>
<evidence type="ECO:0000256" key="5">
    <source>
        <dbReference type="ARBA" id="ARBA00023136"/>
    </source>
</evidence>
<evidence type="ECO:0000256" key="4">
    <source>
        <dbReference type="ARBA" id="ARBA00022989"/>
    </source>
</evidence>
<dbReference type="PANTHER" id="PTHR30625:SF11">
    <property type="entry name" value="MOTA_TOLQ_EXBB PROTON CHANNEL DOMAIN-CONTAINING PROTEIN"/>
    <property type="match status" value="1"/>
</dbReference>
<dbReference type="InterPro" id="IPR002898">
    <property type="entry name" value="MotA_ExbB_proton_chnl"/>
</dbReference>
<keyword evidence="5 7" id="KW-0472">Membrane</keyword>
<evidence type="ECO:0000313" key="9">
    <source>
        <dbReference type="EMBL" id="NDY94649.1"/>
    </source>
</evidence>
<keyword evidence="10" id="KW-1185">Reference proteome</keyword>
<evidence type="ECO:0000256" key="7">
    <source>
        <dbReference type="SAM" id="Phobius"/>
    </source>
</evidence>
<evidence type="ECO:0000259" key="8">
    <source>
        <dbReference type="Pfam" id="PF01618"/>
    </source>
</evidence>